<evidence type="ECO:0000256" key="2">
    <source>
        <dbReference type="ARBA" id="ARBA00022989"/>
    </source>
</evidence>
<dbReference type="PANTHER" id="PTHR23539:SF1">
    <property type="entry name" value="MAJOR FACILITATOR SUPERFAMILY (MFS) PROFILE DOMAIN-CONTAINING PROTEIN"/>
    <property type="match status" value="1"/>
</dbReference>
<feature type="transmembrane region" description="Helical" evidence="4">
    <location>
        <begin position="343"/>
        <end position="366"/>
    </location>
</feature>
<feature type="transmembrane region" description="Helical" evidence="4">
    <location>
        <begin position="284"/>
        <end position="302"/>
    </location>
</feature>
<organism evidence="6 7">
    <name type="scientific">Nitrospirillum iridis</name>
    <dbReference type="NCBI Taxonomy" id="765888"/>
    <lineage>
        <taxon>Bacteria</taxon>
        <taxon>Pseudomonadati</taxon>
        <taxon>Pseudomonadota</taxon>
        <taxon>Alphaproteobacteria</taxon>
        <taxon>Rhodospirillales</taxon>
        <taxon>Azospirillaceae</taxon>
        <taxon>Nitrospirillum</taxon>
    </lineage>
</organism>
<dbReference type="RefSeq" id="WP_184798747.1">
    <property type="nucleotide sequence ID" value="NZ_JACIIZ010000003.1"/>
</dbReference>
<comment type="caution">
    <text evidence="6">The sequence shown here is derived from an EMBL/GenBank/DDBJ whole genome shotgun (WGS) entry which is preliminary data.</text>
</comment>
<keyword evidence="7" id="KW-1185">Reference proteome</keyword>
<evidence type="ECO:0000313" key="6">
    <source>
        <dbReference type="EMBL" id="MBB6250813.1"/>
    </source>
</evidence>
<proteinExistence type="predicted"/>
<evidence type="ECO:0000259" key="5">
    <source>
        <dbReference type="PROSITE" id="PS50850"/>
    </source>
</evidence>
<dbReference type="InterPro" id="IPR036259">
    <property type="entry name" value="MFS_trans_sf"/>
</dbReference>
<dbReference type="PROSITE" id="PS50850">
    <property type="entry name" value="MFS"/>
    <property type="match status" value="1"/>
</dbReference>
<feature type="transmembrane region" description="Helical" evidence="4">
    <location>
        <begin position="168"/>
        <end position="187"/>
    </location>
</feature>
<evidence type="ECO:0000256" key="4">
    <source>
        <dbReference type="SAM" id="Phobius"/>
    </source>
</evidence>
<sequence>MTESARRRFHPASLDAINFLLADVRGALGPFLNVFLVTQQGWSQSAVGAMTMVSGLIGIAAQTPAGAAIDATAAKRAVMVAALVVLAIGTGVIYAWPDFWPVLVANSILAAVGDVFGPAVAALTLGLFAHRQLAARMGRNAAWDHAGNVFVALLAGAVGRLYGQRSVFLLGPLFAVLAIAAVLSIPGRAIDHRRASGADGATAGPLPAWRTVIACRPLMIFSFCALLFHFANAPLLPLVGQKLATANPAWATALMSACIIAAQLVMLPVALVSGWRADRWGRKPLLLVGFAILPIRAVLYTLSDDSAWLVAVQLLDGVGAGIHGALTPLVAADLMRGTGRYNLALGVIATVQGVGAAVSGLFAGAIVDHFGYRAAFLALGAAATVALATLAALFPETASGEDSCA</sequence>
<gene>
    <name evidence="6" type="ORF">FHS74_001358</name>
</gene>
<feature type="transmembrane region" description="Helical" evidence="4">
    <location>
        <begin position="108"/>
        <end position="129"/>
    </location>
</feature>
<dbReference type="AlphaFoldDB" id="A0A7X0EBP9"/>
<feature type="transmembrane region" description="Helical" evidence="4">
    <location>
        <begin position="77"/>
        <end position="96"/>
    </location>
</feature>
<feature type="transmembrane region" description="Helical" evidence="4">
    <location>
        <begin position="141"/>
        <end position="162"/>
    </location>
</feature>
<dbReference type="InterPro" id="IPR020846">
    <property type="entry name" value="MFS_dom"/>
</dbReference>
<feature type="transmembrane region" description="Helical" evidence="4">
    <location>
        <begin position="308"/>
        <end position="331"/>
    </location>
</feature>
<dbReference type="PANTHER" id="PTHR23539">
    <property type="entry name" value="MFS TRANSPORTER"/>
    <property type="match status" value="1"/>
</dbReference>
<dbReference type="EMBL" id="JACIIZ010000003">
    <property type="protein sequence ID" value="MBB6250813.1"/>
    <property type="molecule type" value="Genomic_DNA"/>
</dbReference>
<dbReference type="Gene3D" id="1.20.1250.20">
    <property type="entry name" value="MFS general substrate transporter like domains"/>
    <property type="match status" value="2"/>
</dbReference>
<dbReference type="Proteomes" id="UP000539175">
    <property type="component" value="Unassembled WGS sequence"/>
</dbReference>
<feature type="transmembrane region" description="Helical" evidence="4">
    <location>
        <begin position="250"/>
        <end position="272"/>
    </location>
</feature>
<evidence type="ECO:0000256" key="1">
    <source>
        <dbReference type="ARBA" id="ARBA00022692"/>
    </source>
</evidence>
<protein>
    <submittedName>
        <fullName evidence="6">MFS family permease</fullName>
    </submittedName>
</protein>
<dbReference type="GO" id="GO:0022857">
    <property type="term" value="F:transmembrane transporter activity"/>
    <property type="evidence" value="ECO:0007669"/>
    <property type="project" value="InterPro"/>
</dbReference>
<keyword evidence="2 4" id="KW-1133">Transmembrane helix</keyword>
<dbReference type="InterPro" id="IPR011701">
    <property type="entry name" value="MFS"/>
</dbReference>
<keyword evidence="1 4" id="KW-0812">Transmembrane</keyword>
<feature type="transmembrane region" description="Helical" evidence="4">
    <location>
        <begin position="208"/>
        <end position="230"/>
    </location>
</feature>
<dbReference type="SUPFAM" id="SSF103473">
    <property type="entry name" value="MFS general substrate transporter"/>
    <property type="match status" value="1"/>
</dbReference>
<dbReference type="Pfam" id="PF07690">
    <property type="entry name" value="MFS_1"/>
    <property type="match status" value="1"/>
</dbReference>
<feature type="domain" description="Major facilitator superfamily (MFS) profile" evidence="5">
    <location>
        <begin position="210"/>
        <end position="405"/>
    </location>
</feature>
<evidence type="ECO:0000313" key="7">
    <source>
        <dbReference type="Proteomes" id="UP000539175"/>
    </source>
</evidence>
<name>A0A7X0EBP9_9PROT</name>
<evidence type="ECO:0000256" key="3">
    <source>
        <dbReference type="ARBA" id="ARBA00023136"/>
    </source>
</evidence>
<reference evidence="6 7" key="1">
    <citation type="submission" date="2020-08" db="EMBL/GenBank/DDBJ databases">
        <title>Genomic Encyclopedia of Type Strains, Phase IV (KMG-IV): sequencing the most valuable type-strain genomes for metagenomic binning, comparative biology and taxonomic classification.</title>
        <authorList>
            <person name="Goeker M."/>
        </authorList>
    </citation>
    <scope>NUCLEOTIDE SEQUENCE [LARGE SCALE GENOMIC DNA]</scope>
    <source>
        <strain evidence="6 7">DSM 22198</strain>
    </source>
</reference>
<accession>A0A7X0EBP9</accession>
<keyword evidence="3 4" id="KW-0472">Membrane</keyword>
<feature type="transmembrane region" description="Helical" evidence="4">
    <location>
        <begin position="372"/>
        <end position="394"/>
    </location>
</feature>